<evidence type="ECO:0000256" key="9">
    <source>
        <dbReference type="SAM" id="MobiDB-lite"/>
    </source>
</evidence>
<sequence>MKKRFKSFCTILLATVMILASSIPIANAATNQLIIVNSKKNTLNFYENYTLVRKFKCATGKSSTPTPQRKTTIVNKIKNRPYYKGNIPGGDPRNPLGKRWMGLNMYGYGTTYGIHGNNKESSIGKNVSGGCIRMHNKDVEWLYNKIRVGATVIIKSTSKDDAWIANQYGIKLRNIWYTNSGYKYYRKSNGKYATGWYTIDNKTYYFDSKGRMQTGLKTISGKRYYLGKDGIRQIGWQTISGKKYYFEKSGNAKGQAVKDKRSIDGSYYYFDKNCVMIANKKIKIGNADYYFGKDGKMQTGWQTISGKKYYFKKSGDMKGQALKGKKSVNGTYYYFDDNCAMVIDKKIKIGNDYYYFGSNGKMVKNKEIKIKSDSYYFGGDGKAYKSCEKQIDGYTYTFDKVGKIINKTEIEKDTSTSKKVYDSKKTDESQPEEIKENNEDTSSEEAM</sequence>
<comment type="pathway">
    <text evidence="1 8">Cell wall biogenesis; peptidoglycan biosynthesis.</text>
</comment>
<evidence type="ECO:0000256" key="5">
    <source>
        <dbReference type="ARBA" id="ARBA00022984"/>
    </source>
</evidence>
<dbReference type="Gene3D" id="2.40.440.10">
    <property type="entry name" value="L,D-transpeptidase catalytic domain-like"/>
    <property type="match status" value="1"/>
</dbReference>
<feature type="domain" description="L,D-TPase catalytic" evidence="11">
    <location>
        <begin position="32"/>
        <end position="155"/>
    </location>
</feature>
<feature type="compositionally biased region" description="Basic and acidic residues" evidence="9">
    <location>
        <begin position="413"/>
        <end position="438"/>
    </location>
</feature>
<dbReference type="CDD" id="cd16913">
    <property type="entry name" value="YkuD_like"/>
    <property type="match status" value="1"/>
</dbReference>
<protein>
    <recommendedName>
        <fullName evidence="11">L,D-TPase catalytic domain-containing protein</fullName>
    </recommendedName>
</protein>
<feature type="repeat" description="Cell wall-binding" evidence="7">
    <location>
        <begin position="193"/>
        <end position="212"/>
    </location>
</feature>
<evidence type="ECO:0000259" key="11">
    <source>
        <dbReference type="PROSITE" id="PS52029"/>
    </source>
</evidence>
<feature type="chain" id="PRO_5045506567" description="L,D-TPase catalytic domain-containing protein" evidence="10">
    <location>
        <begin position="29"/>
        <end position="447"/>
    </location>
</feature>
<evidence type="ECO:0000256" key="6">
    <source>
        <dbReference type="ARBA" id="ARBA00023316"/>
    </source>
</evidence>
<keyword evidence="3" id="KW-0677">Repeat</keyword>
<keyword evidence="2" id="KW-0808">Transferase</keyword>
<dbReference type="PANTHER" id="PTHR30582:SF4">
    <property type="entry name" value="L,D-TRANSPEPTIDASE YQJB-RELATED"/>
    <property type="match status" value="1"/>
</dbReference>
<feature type="active site" description="Proton donor/acceptor" evidence="8">
    <location>
        <position position="115"/>
    </location>
</feature>
<keyword evidence="6 8" id="KW-0961">Cell wall biogenesis/degradation</keyword>
<gene>
    <name evidence="12" type="ORF">TEGL_12570</name>
</gene>
<dbReference type="InterPro" id="IPR050979">
    <property type="entry name" value="LD-transpeptidase"/>
</dbReference>
<evidence type="ECO:0000256" key="2">
    <source>
        <dbReference type="ARBA" id="ARBA00022679"/>
    </source>
</evidence>
<dbReference type="PROSITE" id="PS51170">
    <property type="entry name" value="CW"/>
    <property type="match status" value="3"/>
</dbReference>
<dbReference type="EMBL" id="CP117523">
    <property type="protein sequence ID" value="WWD82861.1"/>
    <property type="molecule type" value="Genomic_DNA"/>
</dbReference>
<evidence type="ECO:0000313" key="13">
    <source>
        <dbReference type="Proteomes" id="UP001348492"/>
    </source>
</evidence>
<dbReference type="Pfam" id="PF03734">
    <property type="entry name" value="YkuD"/>
    <property type="match status" value="1"/>
</dbReference>
<dbReference type="PANTHER" id="PTHR30582">
    <property type="entry name" value="L,D-TRANSPEPTIDASE"/>
    <property type="match status" value="1"/>
</dbReference>
<feature type="region of interest" description="Disordered" evidence="9">
    <location>
        <begin position="413"/>
        <end position="447"/>
    </location>
</feature>
<dbReference type="InterPro" id="IPR018337">
    <property type="entry name" value="Cell_wall/Cho-bd_repeat"/>
</dbReference>
<evidence type="ECO:0000256" key="7">
    <source>
        <dbReference type="PROSITE-ProRule" id="PRU00591"/>
    </source>
</evidence>
<dbReference type="Proteomes" id="UP001348492">
    <property type="component" value="Chromosome"/>
</dbReference>
<organism evidence="12 13">
    <name type="scientific">Terrisporobacter glycolicus ATCC 14880 = DSM 1288</name>
    <dbReference type="NCBI Taxonomy" id="1121315"/>
    <lineage>
        <taxon>Bacteria</taxon>
        <taxon>Bacillati</taxon>
        <taxon>Bacillota</taxon>
        <taxon>Clostridia</taxon>
        <taxon>Peptostreptococcales</taxon>
        <taxon>Peptostreptococcaceae</taxon>
        <taxon>Terrisporobacter</taxon>
    </lineage>
</organism>
<reference evidence="12 13" key="1">
    <citation type="journal article" date="2023" name="PLoS ONE">
        <title>Genome-based metabolic and phylogenomic analysis of three Terrisporobacter species.</title>
        <authorList>
            <person name="Boer T."/>
            <person name="Bengelsdorf F.R."/>
            <person name="Bomeke M."/>
            <person name="Daniel R."/>
            <person name="Poehlein A."/>
        </authorList>
    </citation>
    <scope>NUCLEOTIDE SEQUENCE [LARGE SCALE GENOMIC DNA]</scope>
    <source>
        <strain evidence="12 13">DSM 1288</strain>
    </source>
</reference>
<keyword evidence="4 8" id="KW-0133">Cell shape</keyword>
<name>A0ABZ2ESJ0_9FIRM</name>
<feature type="active site" description="Nucleophile" evidence="8">
    <location>
        <position position="131"/>
    </location>
</feature>
<dbReference type="RefSeq" id="WP_018589315.1">
    <property type="nucleotide sequence ID" value="NZ_CP117523.1"/>
</dbReference>
<evidence type="ECO:0000256" key="1">
    <source>
        <dbReference type="ARBA" id="ARBA00004752"/>
    </source>
</evidence>
<evidence type="ECO:0000313" key="12">
    <source>
        <dbReference type="EMBL" id="WWD82861.1"/>
    </source>
</evidence>
<dbReference type="SUPFAM" id="SSF141523">
    <property type="entry name" value="L,D-transpeptidase catalytic domain-like"/>
    <property type="match status" value="1"/>
</dbReference>
<evidence type="ECO:0000256" key="4">
    <source>
        <dbReference type="ARBA" id="ARBA00022960"/>
    </source>
</evidence>
<accession>A0ABZ2ESJ0</accession>
<keyword evidence="5 8" id="KW-0573">Peptidoglycan synthesis</keyword>
<feature type="signal peptide" evidence="10">
    <location>
        <begin position="1"/>
        <end position="28"/>
    </location>
</feature>
<dbReference type="InterPro" id="IPR038063">
    <property type="entry name" value="Transpep_catalytic_dom"/>
</dbReference>
<keyword evidence="13" id="KW-1185">Reference proteome</keyword>
<dbReference type="InterPro" id="IPR005490">
    <property type="entry name" value="LD_TPept_cat_dom"/>
</dbReference>
<evidence type="ECO:0000256" key="10">
    <source>
        <dbReference type="SAM" id="SignalP"/>
    </source>
</evidence>
<evidence type="ECO:0000256" key="8">
    <source>
        <dbReference type="PROSITE-ProRule" id="PRU01373"/>
    </source>
</evidence>
<dbReference type="SUPFAM" id="SSF69360">
    <property type="entry name" value="Cell wall binding repeat"/>
    <property type="match status" value="2"/>
</dbReference>
<feature type="repeat" description="Cell wall-binding" evidence="7">
    <location>
        <begin position="298"/>
        <end position="317"/>
    </location>
</feature>
<proteinExistence type="predicted"/>
<dbReference type="PROSITE" id="PS52029">
    <property type="entry name" value="LD_TPASE"/>
    <property type="match status" value="1"/>
</dbReference>
<keyword evidence="10" id="KW-0732">Signal</keyword>
<feature type="repeat" description="Cell wall-binding" evidence="7">
    <location>
        <begin position="233"/>
        <end position="252"/>
    </location>
</feature>
<dbReference type="Pfam" id="PF19127">
    <property type="entry name" value="Choline_bind_3"/>
    <property type="match status" value="4"/>
</dbReference>
<evidence type="ECO:0000256" key="3">
    <source>
        <dbReference type="ARBA" id="ARBA00022737"/>
    </source>
</evidence>
<dbReference type="Gene3D" id="2.10.270.10">
    <property type="entry name" value="Cholin Binding"/>
    <property type="match status" value="4"/>
</dbReference>